<keyword evidence="1" id="KW-0732">Signal</keyword>
<comment type="caution">
    <text evidence="3">The sequence shown here is derived from an EMBL/GenBank/DDBJ whole genome shotgun (WGS) entry which is preliminary data.</text>
</comment>
<dbReference type="InterPro" id="IPR051781">
    <property type="entry name" value="Metallo-dep_Hydrolase"/>
</dbReference>
<dbReference type="InterPro" id="IPR032466">
    <property type="entry name" value="Metal_Hydrolase"/>
</dbReference>
<dbReference type="InterPro" id="IPR006680">
    <property type="entry name" value="Amidohydro-rel"/>
</dbReference>
<evidence type="ECO:0000256" key="1">
    <source>
        <dbReference type="SAM" id="SignalP"/>
    </source>
</evidence>
<dbReference type="InterPro" id="IPR011059">
    <property type="entry name" value="Metal-dep_hydrolase_composite"/>
</dbReference>
<dbReference type="Gene3D" id="2.30.40.10">
    <property type="entry name" value="Urease, subunit C, domain 1"/>
    <property type="match status" value="2"/>
</dbReference>
<dbReference type="Gene3D" id="3.20.20.140">
    <property type="entry name" value="Metal-dependent hydrolases"/>
    <property type="match status" value="2"/>
</dbReference>
<protein>
    <submittedName>
        <fullName evidence="3">Imidazolonepropionase-like amidohydrolase</fullName>
    </submittedName>
</protein>
<name>A0ABT1G415_9GAMM</name>
<dbReference type="SUPFAM" id="SSF51556">
    <property type="entry name" value="Metallo-dependent hydrolases"/>
    <property type="match status" value="1"/>
</dbReference>
<accession>A0ABT1G415</accession>
<evidence type="ECO:0000259" key="2">
    <source>
        <dbReference type="Pfam" id="PF01979"/>
    </source>
</evidence>
<feature type="signal peptide" evidence="1">
    <location>
        <begin position="1"/>
        <end position="19"/>
    </location>
</feature>
<dbReference type="SUPFAM" id="SSF51338">
    <property type="entry name" value="Composite domain of metallo-dependent hydrolases"/>
    <property type="match status" value="1"/>
</dbReference>
<keyword evidence="4" id="KW-1185">Reference proteome</keyword>
<dbReference type="Proteomes" id="UP001523550">
    <property type="component" value="Unassembled WGS sequence"/>
</dbReference>
<dbReference type="Pfam" id="PF01979">
    <property type="entry name" value="Amidohydro_1"/>
    <property type="match status" value="1"/>
</dbReference>
<evidence type="ECO:0000313" key="4">
    <source>
        <dbReference type="Proteomes" id="UP001523550"/>
    </source>
</evidence>
<proteinExistence type="predicted"/>
<sequence length="457" mass="50890">MRYLILMLMLSIGLLPMGAAQGDPYVIQQVNILPMDEERVVESQDVFISDGRIQAIHPSGEQDLPEEAKVISGQGRYLMPGLAEMHAHVPGEDQPMQLREDILFLYLSNGITLARGMLGEPWHLDLRQALAEGEITGPRLITSGPSLNGNSVDGPEDGARMVREQADAGYDFLKIHPGLTRAEFDAIAKAADEAGIPFAGHVPVDVGIQRALEAGYASIDHLDRYPRAWVPSAVVEESEPGFFDYRLAPHAESERLEAIAEATREAGVWNVPTETLMHNVLIKDPETIRQQRPEFRYLPEDMINSWIDRVRDSQSADDYDREAAQAYVETRKQFLLALRDAGAELLLGSDAPQIFNVPGFSIHHEIAIMEDAGLSRYEILRSGTVNPARFFGQEREWGQVQEGMRSELVLLRGNPLEDLDHLRDPAGVMTTTHWLDQEAIGEGLRAIEARYARDGDD</sequence>
<evidence type="ECO:0000313" key="3">
    <source>
        <dbReference type="EMBL" id="MCP1726041.1"/>
    </source>
</evidence>
<dbReference type="EMBL" id="JALJYF010000001">
    <property type="protein sequence ID" value="MCP1726041.1"/>
    <property type="molecule type" value="Genomic_DNA"/>
</dbReference>
<feature type="domain" description="Amidohydrolase-related" evidence="2">
    <location>
        <begin position="77"/>
        <end position="424"/>
    </location>
</feature>
<dbReference type="PANTHER" id="PTHR43135">
    <property type="entry name" value="ALPHA-D-RIBOSE 1-METHYLPHOSPHONATE 5-TRIPHOSPHATE DIPHOSPHATASE"/>
    <property type="match status" value="1"/>
</dbReference>
<organism evidence="3 4">
    <name type="scientific">Natronospira proteinivora</name>
    <dbReference type="NCBI Taxonomy" id="1807133"/>
    <lineage>
        <taxon>Bacteria</taxon>
        <taxon>Pseudomonadati</taxon>
        <taxon>Pseudomonadota</taxon>
        <taxon>Gammaproteobacteria</taxon>
        <taxon>Natronospirales</taxon>
        <taxon>Natronospiraceae</taxon>
        <taxon>Natronospira</taxon>
    </lineage>
</organism>
<dbReference type="PANTHER" id="PTHR43135:SF3">
    <property type="entry name" value="ALPHA-D-RIBOSE 1-METHYLPHOSPHONATE 5-TRIPHOSPHATE DIPHOSPHATASE"/>
    <property type="match status" value="1"/>
</dbReference>
<reference evidence="3 4" key="1">
    <citation type="submission" date="2022-03" db="EMBL/GenBank/DDBJ databases">
        <title>Genomic Encyclopedia of Type Strains, Phase III (KMG-III): the genomes of soil and plant-associated and newly described type strains.</title>
        <authorList>
            <person name="Whitman W."/>
        </authorList>
    </citation>
    <scope>NUCLEOTIDE SEQUENCE [LARGE SCALE GENOMIC DNA]</scope>
    <source>
        <strain evidence="3 4">BSker1</strain>
    </source>
</reference>
<feature type="chain" id="PRO_5046467291" evidence="1">
    <location>
        <begin position="20"/>
        <end position="457"/>
    </location>
</feature>
<dbReference type="RefSeq" id="WP_253443658.1">
    <property type="nucleotide sequence ID" value="NZ_JALJYF010000001.1"/>
</dbReference>
<gene>
    <name evidence="3" type="ORF">J2T60_000006</name>
</gene>